<dbReference type="Pfam" id="PF21274">
    <property type="entry name" value="Rng_hyd_C"/>
    <property type="match status" value="1"/>
</dbReference>
<dbReference type="OrthoDB" id="2690153at2759"/>
<dbReference type="InterPro" id="IPR036188">
    <property type="entry name" value="FAD/NAD-bd_sf"/>
</dbReference>
<keyword evidence="3" id="KW-0560">Oxidoreductase</keyword>
<protein>
    <submittedName>
        <fullName evidence="5">FAD binding domain-containing protein</fullName>
    </submittedName>
</protein>
<feature type="domain" description="FAD-binding" evidence="4">
    <location>
        <begin position="6"/>
        <end position="370"/>
    </location>
</feature>
<comment type="caution">
    <text evidence="5">The sequence shown here is derived from an EMBL/GenBank/DDBJ whole genome shotgun (WGS) entry which is preliminary data.</text>
</comment>
<evidence type="ECO:0000313" key="6">
    <source>
        <dbReference type="Proteomes" id="UP000813444"/>
    </source>
</evidence>
<dbReference type="InterPro" id="IPR002938">
    <property type="entry name" value="FAD-bd"/>
</dbReference>
<keyword evidence="1" id="KW-0285">Flavoprotein</keyword>
<dbReference type="Gene3D" id="3.30.9.10">
    <property type="entry name" value="D-Amino Acid Oxidase, subunit A, domain 2"/>
    <property type="match status" value="1"/>
</dbReference>
<evidence type="ECO:0000259" key="4">
    <source>
        <dbReference type="Pfam" id="PF01494"/>
    </source>
</evidence>
<evidence type="ECO:0000256" key="1">
    <source>
        <dbReference type="ARBA" id="ARBA00022630"/>
    </source>
</evidence>
<proteinExistence type="predicted"/>
<keyword evidence="2" id="KW-0274">FAD</keyword>
<dbReference type="SUPFAM" id="SSF51905">
    <property type="entry name" value="FAD/NAD(P)-binding domain"/>
    <property type="match status" value="1"/>
</dbReference>
<dbReference type="PANTHER" id="PTHR43004">
    <property type="entry name" value="TRK SYSTEM POTASSIUM UPTAKE PROTEIN"/>
    <property type="match status" value="1"/>
</dbReference>
<accession>A0A8K0SWT4</accession>
<dbReference type="EMBL" id="JAGPNK010000003">
    <property type="protein sequence ID" value="KAH7324837.1"/>
    <property type="molecule type" value="Genomic_DNA"/>
</dbReference>
<organism evidence="5 6">
    <name type="scientific">Stachybotrys elegans</name>
    <dbReference type="NCBI Taxonomy" id="80388"/>
    <lineage>
        <taxon>Eukaryota</taxon>
        <taxon>Fungi</taxon>
        <taxon>Dikarya</taxon>
        <taxon>Ascomycota</taxon>
        <taxon>Pezizomycotina</taxon>
        <taxon>Sordariomycetes</taxon>
        <taxon>Hypocreomycetidae</taxon>
        <taxon>Hypocreales</taxon>
        <taxon>Stachybotryaceae</taxon>
        <taxon>Stachybotrys</taxon>
    </lineage>
</organism>
<evidence type="ECO:0000256" key="2">
    <source>
        <dbReference type="ARBA" id="ARBA00022827"/>
    </source>
</evidence>
<reference evidence="5" key="1">
    <citation type="journal article" date="2021" name="Nat. Commun.">
        <title>Genetic determinants of endophytism in the Arabidopsis root mycobiome.</title>
        <authorList>
            <person name="Mesny F."/>
            <person name="Miyauchi S."/>
            <person name="Thiergart T."/>
            <person name="Pickel B."/>
            <person name="Atanasova L."/>
            <person name="Karlsson M."/>
            <person name="Huettel B."/>
            <person name="Barry K.W."/>
            <person name="Haridas S."/>
            <person name="Chen C."/>
            <person name="Bauer D."/>
            <person name="Andreopoulos W."/>
            <person name="Pangilinan J."/>
            <person name="LaButti K."/>
            <person name="Riley R."/>
            <person name="Lipzen A."/>
            <person name="Clum A."/>
            <person name="Drula E."/>
            <person name="Henrissat B."/>
            <person name="Kohler A."/>
            <person name="Grigoriev I.V."/>
            <person name="Martin F.M."/>
            <person name="Hacquard S."/>
        </authorList>
    </citation>
    <scope>NUCLEOTIDE SEQUENCE</scope>
    <source>
        <strain evidence="5">MPI-CAGE-CH-0235</strain>
    </source>
</reference>
<dbReference type="GO" id="GO:0016709">
    <property type="term" value="F:oxidoreductase activity, acting on paired donors, with incorporation or reduction of molecular oxygen, NAD(P)H as one donor, and incorporation of one atom of oxygen"/>
    <property type="evidence" value="ECO:0007669"/>
    <property type="project" value="UniProtKB-ARBA"/>
</dbReference>
<dbReference type="Gene3D" id="3.40.30.120">
    <property type="match status" value="1"/>
</dbReference>
<sequence>MSTVVETDYLIVGAGPSGGAMACFLGQNGLKGIVISRDRGTADTPRAHLVNPFTFECLRDIGLEDEGMRLGITGKTLTGGLRWCRSMVGEEYGRTPAFGGQPENGADIKLASPCEYADFPQSYMEPVLVKYATHHGFDFHFNTELVDAKRRTTGFECTVRGRTTKLEYTIHTKYLFAADGARSAVARAFPFNFLTEPRDLSACNILIKADLSHLMHSREADLHFIMKPDRKWQLGHGACLRMVRPWHEWIVMVVGTGSNPLEGFTKDSPELVECIKELIGDDTIDVEVLGLSPWSVRQTVAEKFSLDRDVFLAGDAAHRHPPAYGLGSNTCVQDAYNLAWKVAYVAKGYAGPALLDSYNDERQPVGADLVIQANQGVADHLAVWEALGMFEPPEAGMKIINDLYEPTPVGVERRQILHKALERRRREAESIGLGMNQWYTSSAIYLDDETTPRPTVNGDVIVKPLITTYPGTRLPHAWLDISTRRKEISTIDLAGHGSFCLLYGPGGKAWKEAATKIAAATGVPIKAYGIGFGLDYIDLHRRWYEVREIEDDGCVLVRPDRYVAWRAKQMVEGCEDKLLHVLNKVLSRN</sequence>
<gene>
    <name evidence="5" type="ORF">B0I35DRAFT_170922</name>
</gene>
<dbReference type="AlphaFoldDB" id="A0A8K0SWT4"/>
<name>A0A8K0SWT4_9HYPO</name>
<dbReference type="PANTHER" id="PTHR43004:SF8">
    <property type="entry name" value="FAD-BINDING DOMAIN-CONTAINING PROTEIN-RELATED"/>
    <property type="match status" value="1"/>
</dbReference>
<dbReference type="PRINTS" id="PR00420">
    <property type="entry name" value="RNGMNOXGNASE"/>
</dbReference>
<evidence type="ECO:0000256" key="3">
    <source>
        <dbReference type="ARBA" id="ARBA00023002"/>
    </source>
</evidence>
<dbReference type="Pfam" id="PF01494">
    <property type="entry name" value="FAD_binding_3"/>
    <property type="match status" value="1"/>
</dbReference>
<dbReference type="Proteomes" id="UP000813444">
    <property type="component" value="Unassembled WGS sequence"/>
</dbReference>
<dbReference type="GO" id="GO:0071949">
    <property type="term" value="F:FAD binding"/>
    <property type="evidence" value="ECO:0007669"/>
    <property type="project" value="InterPro"/>
</dbReference>
<evidence type="ECO:0000313" key="5">
    <source>
        <dbReference type="EMBL" id="KAH7324837.1"/>
    </source>
</evidence>
<keyword evidence="6" id="KW-1185">Reference proteome</keyword>
<dbReference type="InterPro" id="IPR050641">
    <property type="entry name" value="RIFMO-like"/>
</dbReference>
<dbReference type="Gene3D" id="3.50.50.60">
    <property type="entry name" value="FAD/NAD(P)-binding domain"/>
    <property type="match status" value="1"/>
</dbReference>